<evidence type="ECO:0000313" key="4">
    <source>
        <dbReference type="EMBL" id="GLQ89401.1"/>
    </source>
</evidence>
<evidence type="ECO:0000259" key="3">
    <source>
        <dbReference type="Pfam" id="PF21724"/>
    </source>
</evidence>
<sequence>MSDGMLDGFWNSLQRAEHRLEAEASEAEHKVYRTIYGYKSRVMRMRAALADSGPIARQTVTRKLEGISLDAVWDILFSAVRDMALYYGGSVVLGTAVGAGLGSLAGGVGAIPGAVVGAEAGNLLGEWVLMFLGLKMLAEGLADTIPQALRLYVQGFRIAWGPAEQDRPDAPYSADYYHNENMAAHRFADGHVLMIIAILIALIAYLTRGKSEKALMEAIRKSERLGSKFADWLAANKGKLLEDERLQPKLRERAQAQKEETRPLQGKRQGAAGSPKASDTPGADSARGTEVPDKADAAAKAGPKTLKPEYSPGYNEDSILNIPKGERPDPSTYLTQSYRDAHAALFEDGAVRIQPAAPTGTIGRTETWVFPKSLADDAIAKSGGDVRALENMLGLDEGYLGDAPVRVDIPNPAGYRIPTGNEFAANGFWRPGGATWPGGLPEAVIDPVPAGSYVVNPVFGD</sequence>
<evidence type="ECO:0000256" key="1">
    <source>
        <dbReference type="SAM" id="MobiDB-lite"/>
    </source>
</evidence>
<reference evidence="5" key="1">
    <citation type="journal article" date="2019" name="Int. J. Syst. Evol. Microbiol.">
        <title>The Global Catalogue of Microorganisms (GCM) 10K type strain sequencing project: providing services to taxonomists for standard genome sequencing and annotation.</title>
        <authorList>
            <consortium name="The Broad Institute Genomics Platform"/>
            <consortium name="The Broad Institute Genome Sequencing Center for Infectious Disease"/>
            <person name="Wu L."/>
            <person name="Ma J."/>
        </authorList>
    </citation>
    <scope>NUCLEOTIDE SEQUENCE [LARGE SCALE GENOMIC DNA]</scope>
    <source>
        <strain evidence="5">NBRC 111981</strain>
    </source>
</reference>
<dbReference type="Pfam" id="PF21724">
    <property type="entry name" value="DUF6861"/>
    <property type="match status" value="1"/>
</dbReference>
<protein>
    <recommendedName>
        <fullName evidence="3">NAD(+)--protein-arginine ADP-ribosyltransferase Tre1-like N-terminal domain-containing protein</fullName>
    </recommendedName>
</protein>
<gene>
    <name evidence="4" type="ORF">GCM10007898_29740</name>
</gene>
<evidence type="ECO:0000313" key="5">
    <source>
        <dbReference type="Proteomes" id="UP001156627"/>
    </source>
</evidence>
<proteinExistence type="predicted"/>
<evidence type="ECO:0000256" key="2">
    <source>
        <dbReference type="SAM" id="Phobius"/>
    </source>
</evidence>
<organism evidence="4 5">
    <name type="scientific">Dyella flagellata</name>
    <dbReference type="NCBI Taxonomy" id="1867833"/>
    <lineage>
        <taxon>Bacteria</taxon>
        <taxon>Pseudomonadati</taxon>
        <taxon>Pseudomonadota</taxon>
        <taxon>Gammaproteobacteria</taxon>
        <taxon>Lysobacterales</taxon>
        <taxon>Rhodanobacteraceae</taxon>
        <taxon>Dyella</taxon>
    </lineage>
</organism>
<keyword evidence="5" id="KW-1185">Reference proteome</keyword>
<feature type="compositionally biased region" description="Basic and acidic residues" evidence="1">
    <location>
        <begin position="253"/>
        <end position="262"/>
    </location>
</feature>
<feature type="region of interest" description="Disordered" evidence="1">
    <location>
        <begin position="253"/>
        <end position="332"/>
    </location>
</feature>
<feature type="transmembrane region" description="Helical" evidence="2">
    <location>
        <begin position="190"/>
        <end position="207"/>
    </location>
</feature>
<dbReference type="RefSeq" id="WP_284332835.1">
    <property type="nucleotide sequence ID" value="NZ_BSOA01000034.1"/>
</dbReference>
<name>A0ABQ5XDV1_9GAMM</name>
<keyword evidence="2" id="KW-0812">Transmembrane</keyword>
<keyword evidence="2" id="KW-0472">Membrane</keyword>
<comment type="caution">
    <text evidence="4">The sequence shown here is derived from an EMBL/GenBank/DDBJ whole genome shotgun (WGS) entry which is preliminary data.</text>
</comment>
<dbReference type="Proteomes" id="UP001156627">
    <property type="component" value="Unassembled WGS sequence"/>
</dbReference>
<keyword evidence="2" id="KW-1133">Transmembrane helix</keyword>
<accession>A0ABQ5XDV1</accession>
<dbReference type="EMBL" id="BSOA01000034">
    <property type="protein sequence ID" value="GLQ89401.1"/>
    <property type="molecule type" value="Genomic_DNA"/>
</dbReference>
<dbReference type="InterPro" id="IPR049195">
    <property type="entry name" value="Tre1-like_N"/>
</dbReference>
<feature type="domain" description="NAD(+)--protein-arginine ADP-ribosyltransferase Tre1-like N-terminal" evidence="3">
    <location>
        <begin position="46"/>
        <end position="237"/>
    </location>
</feature>